<evidence type="ECO:0000256" key="6">
    <source>
        <dbReference type="ARBA" id="ARBA00023295"/>
    </source>
</evidence>
<evidence type="ECO:0000256" key="5">
    <source>
        <dbReference type="ARBA" id="ARBA00022801"/>
    </source>
</evidence>
<keyword evidence="6" id="KW-0326">Glycosidase</keyword>
<dbReference type="OrthoDB" id="7176684at2"/>
<dbReference type="AlphaFoldDB" id="A0A0F5FXM4"/>
<keyword evidence="4" id="KW-0732">Signal</keyword>
<evidence type="ECO:0000256" key="7">
    <source>
        <dbReference type="PIRSR" id="PIRSR001092-1"/>
    </source>
</evidence>
<name>A0A0F5FXM4_9HYPH</name>
<dbReference type="Proteomes" id="UP000033632">
    <property type="component" value="Unassembled WGS sequence"/>
</dbReference>
<dbReference type="PIRSF" id="PIRSF001092">
    <property type="entry name" value="Alpha-L-fucosidase"/>
    <property type="match status" value="1"/>
</dbReference>
<proteinExistence type="inferred from homology"/>
<evidence type="ECO:0000256" key="2">
    <source>
        <dbReference type="ARBA" id="ARBA00007951"/>
    </source>
</evidence>
<accession>A0A0F5FXM4</accession>
<comment type="similarity">
    <text evidence="2">Belongs to the glycosyl hydrolase 29 family.</text>
</comment>
<evidence type="ECO:0000313" key="10">
    <source>
        <dbReference type="Proteomes" id="UP000033632"/>
    </source>
</evidence>
<gene>
    <name evidence="9" type="ORF">VE25_01220</name>
</gene>
<dbReference type="InterPro" id="IPR017853">
    <property type="entry name" value="GH"/>
</dbReference>
<dbReference type="GO" id="GO:0004560">
    <property type="term" value="F:alpha-L-fucosidase activity"/>
    <property type="evidence" value="ECO:0007669"/>
    <property type="project" value="InterPro"/>
</dbReference>
<evidence type="ECO:0000256" key="1">
    <source>
        <dbReference type="ARBA" id="ARBA00004071"/>
    </source>
</evidence>
<dbReference type="SMART" id="SM00812">
    <property type="entry name" value="Alpha_L_fucos"/>
    <property type="match status" value="1"/>
</dbReference>
<dbReference type="EC" id="3.2.1.51" evidence="3"/>
<evidence type="ECO:0000259" key="8">
    <source>
        <dbReference type="Pfam" id="PF01120"/>
    </source>
</evidence>
<keyword evidence="5" id="KW-0378">Hydrolase</keyword>
<dbReference type="GO" id="GO:0006004">
    <property type="term" value="P:fucose metabolic process"/>
    <property type="evidence" value="ECO:0007669"/>
    <property type="project" value="InterPro"/>
</dbReference>
<dbReference type="PATRIC" id="fig|443610.3.peg.2704"/>
<sequence>MNKPVSMKDLVLAEDKKAWFVDSRFGMFIHWGLYALGARHEWLKNREEIADADYQKYFENFDPDLYDPSEWARRAREAGMKYVVLTAKHHEGFCLWDSKVTDYKATKTPYGKDLLKPFVEAFRAEGLKVGFYYSLIDWHHPDFPIDVHHPQRNHPDAAEMNIGRDMTRYAAYMRDQVTELLTNYGKIDVIWFDFSYPRRTYLNFPGKGREDWQSTELLKLVRQLQPDIIVNNRLDLLDEEGYFPDITTPEQYTPRVAPKVKGENITWEACHTFSGSWGYYRDEQTWKDPEQLIKLLVDTVSLGGNLLMNVGPTGRGTFDDRANDALKVYGDWLRLNGRAIYGAGASQYAAPKDCRFTQRGNRLYLHIYSWPFRHIHIDGLADKIKYAQFLHDASEVHWLSPVAEVDSNIGVVVPDGMITLELPVVAPKVTVPVVEIILKD</sequence>
<dbReference type="SUPFAM" id="SSF51445">
    <property type="entry name" value="(Trans)glycosidases"/>
    <property type="match status" value="1"/>
</dbReference>
<dbReference type="PANTHER" id="PTHR10030">
    <property type="entry name" value="ALPHA-L-FUCOSIDASE"/>
    <property type="match status" value="1"/>
</dbReference>
<dbReference type="Pfam" id="PF01120">
    <property type="entry name" value="Alpha_L_fucos"/>
    <property type="match status" value="1"/>
</dbReference>
<feature type="domain" description="Glycoside hydrolase family 29 N-terminal" evidence="8">
    <location>
        <begin position="15"/>
        <end position="337"/>
    </location>
</feature>
<comment type="function">
    <text evidence="1">Alpha-L-fucosidase is responsible for hydrolyzing the alpha-1,6-linked fucose joined to the reducing-end N-acetylglucosamine of the carbohydrate moieties of glycoproteins.</text>
</comment>
<dbReference type="Gene3D" id="3.20.20.80">
    <property type="entry name" value="Glycosidases"/>
    <property type="match status" value="1"/>
</dbReference>
<dbReference type="InterPro" id="IPR000933">
    <property type="entry name" value="Glyco_hydro_29"/>
</dbReference>
<dbReference type="InterPro" id="IPR016286">
    <property type="entry name" value="FUC_metazoa-typ"/>
</dbReference>
<dbReference type="GO" id="GO:0005764">
    <property type="term" value="C:lysosome"/>
    <property type="evidence" value="ECO:0007669"/>
    <property type="project" value="TreeGrafter"/>
</dbReference>
<evidence type="ECO:0000313" key="9">
    <source>
        <dbReference type="EMBL" id="KKB13568.1"/>
    </source>
</evidence>
<keyword evidence="10" id="KW-1185">Reference proteome</keyword>
<dbReference type="InterPro" id="IPR057739">
    <property type="entry name" value="Glyco_hydro_29_N"/>
</dbReference>
<dbReference type="PANTHER" id="PTHR10030:SF37">
    <property type="entry name" value="ALPHA-L-FUCOSIDASE-RELATED"/>
    <property type="match status" value="1"/>
</dbReference>
<reference evidence="9 10" key="1">
    <citation type="submission" date="2015-03" db="EMBL/GenBank/DDBJ databases">
        <authorList>
            <person name="Hassan Y.I."/>
            <person name="Lepp D."/>
            <person name="Li X.-Z."/>
            <person name="Zhou T."/>
        </authorList>
    </citation>
    <scope>NUCLEOTIDE SEQUENCE [LARGE SCALE GENOMIC DNA]</scope>
    <source>
        <strain evidence="9 10">BD-c194</strain>
    </source>
</reference>
<evidence type="ECO:0000256" key="4">
    <source>
        <dbReference type="ARBA" id="ARBA00022729"/>
    </source>
</evidence>
<protein>
    <recommendedName>
        <fullName evidence="3">alpha-L-fucosidase</fullName>
        <ecNumber evidence="3">3.2.1.51</ecNumber>
    </recommendedName>
</protein>
<dbReference type="RefSeq" id="WP_046106761.1">
    <property type="nucleotide sequence ID" value="NZ_JZEX01000022.1"/>
</dbReference>
<comment type="caution">
    <text evidence="9">The sequence shown here is derived from an EMBL/GenBank/DDBJ whole genome shotgun (WGS) entry which is preliminary data.</text>
</comment>
<feature type="site" description="May be important for catalysis" evidence="7">
    <location>
        <position position="270"/>
    </location>
</feature>
<organism evidence="9 10">
    <name type="scientific">Devosia geojensis</name>
    <dbReference type="NCBI Taxonomy" id="443610"/>
    <lineage>
        <taxon>Bacteria</taxon>
        <taxon>Pseudomonadati</taxon>
        <taxon>Pseudomonadota</taxon>
        <taxon>Alphaproteobacteria</taxon>
        <taxon>Hyphomicrobiales</taxon>
        <taxon>Devosiaceae</taxon>
        <taxon>Devosia</taxon>
    </lineage>
</organism>
<dbReference type="EMBL" id="JZEX01000022">
    <property type="protein sequence ID" value="KKB13568.1"/>
    <property type="molecule type" value="Genomic_DNA"/>
</dbReference>
<dbReference type="GO" id="GO:0016139">
    <property type="term" value="P:glycoside catabolic process"/>
    <property type="evidence" value="ECO:0007669"/>
    <property type="project" value="TreeGrafter"/>
</dbReference>
<dbReference type="STRING" id="443610.VE25_01220"/>
<evidence type="ECO:0000256" key="3">
    <source>
        <dbReference type="ARBA" id="ARBA00012662"/>
    </source>
</evidence>
<dbReference type="PRINTS" id="PR00741">
    <property type="entry name" value="GLHYDRLASE29"/>
</dbReference>